<proteinExistence type="inferred from homology"/>
<dbReference type="InterPro" id="IPR002401">
    <property type="entry name" value="Cyt_P450_E_grp-I"/>
</dbReference>
<evidence type="ECO:0000313" key="16">
    <source>
        <dbReference type="EMBL" id="GJE96472.1"/>
    </source>
</evidence>
<evidence type="ECO:0000256" key="13">
    <source>
        <dbReference type="PIRSR" id="PIRSR602401-1"/>
    </source>
</evidence>
<evidence type="ECO:0000256" key="9">
    <source>
        <dbReference type="ARBA" id="ARBA00023002"/>
    </source>
</evidence>
<accession>A0A9P3GJ26</accession>
<evidence type="ECO:0000313" key="17">
    <source>
        <dbReference type="Proteomes" id="UP000703269"/>
    </source>
</evidence>
<protein>
    <submittedName>
        <fullName evidence="16">Cytochrome P450</fullName>
    </submittedName>
</protein>
<sequence>MHDWLLLSLGVSCACLVLVFIARRSRRRRHLPPGPNGLPTVGNLFNFPTDYSWFQFAAWAQEYESDILHFEVLGQHIVVLNTLEAAKELFEARGQIYSDRQQTVMIHELTGWDRNMAMMPPGDRWRAQRRLFHQAFRPQAIPAYREPLTKAARTLLLLLLETPEDFLRHMRLASGSAMLDVMYGMDVDPRGDERMDVVERAVATVPELFNQGLYLVDIIPILKYLPAWLPGMGFKRQAAAWKKDVDKLFEVPYAFVKTVLATGKSKPCVVSELISSLPAQSDSSDAEEIIMEFAGTAYGGADTVVYALTLFVLAMILHPEAQARVQEELDRVVGRDRLPELADREDLPYLEALIKELLRWHPIGPTGVPHKSTADDWYNGFLIPAGALVIPNVWSMLHDPARYPSPASFRPERFLTPSGTPDPTVPDPDAAFGFGRRVCPGRHLARAALFIYAAHMLHTFTMAKPVRADGSAEEPSGECSARFFWVPKPFRASFTPRFEGAEELIRLAGGGAR</sequence>
<keyword evidence="5 13" id="KW-0349">Heme</keyword>
<evidence type="ECO:0000256" key="8">
    <source>
        <dbReference type="ARBA" id="ARBA00022989"/>
    </source>
</evidence>
<dbReference type="PROSITE" id="PS00086">
    <property type="entry name" value="CYTOCHROME_P450"/>
    <property type="match status" value="1"/>
</dbReference>
<evidence type="ECO:0000256" key="4">
    <source>
        <dbReference type="ARBA" id="ARBA00010617"/>
    </source>
</evidence>
<feature type="binding site" description="axial binding residue" evidence="13">
    <location>
        <position position="439"/>
    </location>
    <ligand>
        <name>heme</name>
        <dbReference type="ChEBI" id="CHEBI:30413"/>
    </ligand>
    <ligandPart>
        <name>Fe</name>
        <dbReference type="ChEBI" id="CHEBI:18248"/>
    </ligandPart>
</feature>
<name>A0A9P3GJ26_9APHY</name>
<evidence type="ECO:0000256" key="1">
    <source>
        <dbReference type="ARBA" id="ARBA00001971"/>
    </source>
</evidence>
<keyword evidence="17" id="KW-1185">Reference proteome</keyword>
<comment type="caution">
    <text evidence="16">The sequence shown here is derived from an EMBL/GenBank/DDBJ whole genome shotgun (WGS) entry which is preliminary data.</text>
</comment>
<comment type="pathway">
    <text evidence="3">Secondary metabolite biosynthesis.</text>
</comment>
<dbReference type="OrthoDB" id="2789670at2759"/>
<evidence type="ECO:0000256" key="10">
    <source>
        <dbReference type="ARBA" id="ARBA00023004"/>
    </source>
</evidence>
<evidence type="ECO:0000256" key="6">
    <source>
        <dbReference type="ARBA" id="ARBA00022692"/>
    </source>
</evidence>
<keyword evidence="7 13" id="KW-0479">Metal-binding</keyword>
<dbReference type="Pfam" id="PF00067">
    <property type="entry name" value="p450"/>
    <property type="match status" value="1"/>
</dbReference>
<dbReference type="PRINTS" id="PR00385">
    <property type="entry name" value="P450"/>
</dbReference>
<dbReference type="PANTHER" id="PTHR46300:SF7">
    <property type="entry name" value="P450, PUTATIVE (EUROFUNG)-RELATED"/>
    <property type="match status" value="1"/>
</dbReference>
<dbReference type="SUPFAM" id="SSF48264">
    <property type="entry name" value="Cytochrome P450"/>
    <property type="match status" value="1"/>
</dbReference>
<comment type="similarity">
    <text evidence="4 14">Belongs to the cytochrome P450 family.</text>
</comment>
<organism evidence="16 17">
    <name type="scientific">Phanerochaete sordida</name>
    <dbReference type="NCBI Taxonomy" id="48140"/>
    <lineage>
        <taxon>Eukaryota</taxon>
        <taxon>Fungi</taxon>
        <taxon>Dikarya</taxon>
        <taxon>Basidiomycota</taxon>
        <taxon>Agaricomycotina</taxon>
        <taxon>Agaricomycetes</taxon>
        <taxon>Polyporales</taxon>
        <taxon>Phanerochaetaceae</taxon>
        <taxon>Phanerochaete</taxon>
    </lineage>
</organism>
<dbReference type="InterPro" id="IPR050364">
    <property type="entry name" value="Cytochrome_P450_fung"/>
</dbReference>
<keyword evidence="11 14" id="KW-0503">Monooxygenase</keyword>
<dbReference type="EMBL" id="BPQB01000060">
    <property type="protein sequence ID" value="GJE96472.1"/>
    <property type="molecule type" value="Genomic_DNA"/>
</dbReference>
<dbReference type="CDD" id="cd11065">
    <property type="entry name" value="CYP64-like"/>
    <property type="match status" value="1"/>
</dbReference>
<evidence type="ECO:0000256" key="7">
    <source>
        <dbReference type="ARBA" id="ARBA00022723"/>
    </source>
</evidence>
<keyword evidence="6 15" id="KW-0812">Transmembrane</keyword>
<evidence type="ECO:0000256" key="3">
    <source>
        <dbReference type="ARBA" id="ARBA00005179"/>
    </source>
</evidence>
<evidence type="ECO:0000256" key="5">
    <source>
        <dbReference type="ARBA" id="ARBA00022617"/>
    </source>
</evidence>
<gene>
    <name evidence="16" type="ORF">PsYK624_126690</name>
</gene>
<keyword evidence="8 15" id="KW-1133">Transmembrane helix</keyword>
<dbReference type="GO" id="GO:0016705">
    <property type="term" value="F:oxidoreductase activity, acting on paired donors, with incorporation or reduction of molecular oxygen"/>
    <property type="evidence" value="ECO:0007669"/>
    <property type="project" value="InterPro"/>
</dbReference>
<evidence type="ECO:0000256" key="11">
    <source>
        <dbReference type="ARBA" id="ARBA00023033"/>
    </source>
</evidence>
<dbReference type="InterPro" id="IPR001128">
    <property type="entry name" value="Cyt_P450"/>
</dbReference>
<dbReference type="PANTHER" id="PTHR46300">
    <property type="entry name" value="P450, PUTATIVE (EUROFUNG)-RELATED-RELATED"/>
    <property type="match status" value="1"/>
</dbReference>
<dbReference type="GO" id="GO:0016020">
    <property type="term" value="C:membrane"/>
    <property type="evidence" value="ECO:0007669"/>
    <property type="project" value="UniProtKB-SubCell"/>
</dbReference>
<feature type="transmembrane region" description="Helical" evidence="15">
    <location>
        <begin position="6"/>
        <end position="22"/>
    </location>
</feature>
<dbReference type="InterPro" id="IPR017972">
    <property type="entry name" value="Cyt_P450_CS"/>
</dbReference>
<comment type="cofactor">
    <cofactor evidence="1 13">
        <name>heme</name>
        <dbReference type="ChEBI" id="CHEBI:30413"/>
    </cofactor>
</comment>
<keyword evidence="9 14" id="KW-0560">Oxidoreductase</keyword>
<evidence type="ECO:0000256" key="14">
    <source>
        <dbReference type="RuleBase" id="RU000461"/>
    </source>
</evidence>
<dbReference type="GO" id="GO:0020037">
    <property type="term" value="F:heme binding"/>
    <property type="evidence" value="ECO:0007669"/>
    <property type="project" value="InterPro"/>
</dbReference>
<reference evidence="16 17" key="1">
    <citation type="submission" date="2021-08" db="EMBL/GenBank/DDBJ databases">
        <title>Draft Genome Sequence of Phanerochaete sordida strain YK-624.</title>
        <authorList>
            <person name="Mori T."/>
            <person name="Dohra H."/>
            <person name="Suzuki T."/>
            <person name="Kawagishi H."/>
            <person name="Hirai H."/>
        </authorList>
    </citation>
    <scope>NUCLEOTIDE SEQUENCE [LARGE SCALE GENOMIC DNA]</scope>
    <source>
        <strain evidence="16 17">YK-624</strain>
    </source>
</reference>
<comment type="subcellular location">
    <subcellularLocation>
        <location evidence="2">Membrane</location>
        <topology evidence="2">Single-pass membrane protein</topology>
    </subcellularLocation>
</comment>
<dbReference type="PRINTS" id="PR00463">
    <property type="entry name" value="EP450I"/>
</dbReference>
<dbReference type="GO" id="GO:0004497">
    <property type="term" value="F:monooxygenase activity"/>
    <property type="evidence" value="ECO:0007669"/>
    <property type="project" value="UniProtKB-KW"/>
</dbReference>
<keyword evidence="10 13" id="KW-0408">Iron</keyword>
<dbReference type="AlphaFoldDB" id="A0A9P3GJ26"/>
<dbReference type="Gene3D" id="1.10.630.10">
    <property type="entry name" value="Cytochrome P450"/>
    <property type="match status" value="1"/>
</dbReference>
<evidence type="ECO:0000256" key="12">
    <source>
        <dbReference type="ARBA" id="ARBA00023136"/>
    </source>
</evidence>
<evidence type="ECO:0000256" key="2">
    <source>
        <dbReference type="ARBA" id="ARBA00004167"/>
    </source>
</evidence>
<dbReference type="Proteomes" id="UP000703269">
    <property type="component" value="Unassembled WGS sequence"/>
</dbReference>
<keyword evidence="12 15" id="KW-0472">Membrane</keyword>
<evidence type="ECO:0000256" key="15">
    <source>
        <dbReference type="SAM" id="Phobius"/>
    </source>
</evidence>
<dbReference type="GO" id="GO:0005506">
    <property type="term" value="F:iron ion binding"/>
    <property type="evidence" value="ECO:0007669"/>
    <property type="project" value="InterPro"/>
</dbReference>
<dbReference type="InterPro" id="IPR036396">
    <property type="entry name" value="Cyt_P450_sf"/>
</dbReference>